<dbReference type="InterPro" id="IPR032276">
    <property type="entry name" value="DUF4836"/>
</dbReference>
<evidence type="ECO:0000313" key="3">
    <source>
        <dbReference type="Proteomes" id="UP000824259"/>
    </source>
</evidence>
<accession>A0A9D2IAA6</accession>
<dbReference type="Proteomes" id="UP000824259">
    <property type="component" value="Unassembled WGS sequence"/>
</dbReference>
<proteinExistence type="predicted"/>
<reference evidence="2" key="1">
    <citation type="journal article" date="2021" name="PeerJ">
        <title>Extensive microbial diversity within the chicken gut microbiome revealed by metagenomics and culture.</title>
        <authorList>
            <person name="Gilroy R."/>
            <person name="Ravi A."/>
            <person name="Getino M."/>
            <person name="Pursley I."/>
            <person name="Horton D.L."/>
            <person name="Alikhan N.F."/>
            <person name="Baker D."/>
            <person name="Gharbi K."/>
            <person name="Hall N."/>
            <person name="Watson M."/>
            <person name="Adriaenssens E.M."/>
            <person name="Foster-Nyarko E."/>
            <person name="Jarju S."/>
            <person name="Secka A."/>
            <person name="Antonio M."/>
            <person name="Oren A."/>
            <person name="Chaudhuri R.R."/>
            <person name="La Ragione R."/>
            <person name="Hildebrand F."/>
            <person name="Pallen M.J."/>
        </authorList>
    </citation>
    <scope>NUCLEOTIDE SEQUENCE</scope>
    <source>
        <strain evidence="2">CHK169-11906</strain>
    </source>
</reference>
<keyword evidence="1" id="KW-0732">Signal</keyword>
<dbReference type="Pfam" id="PF16120">
    <property type="entry name" value="DUF4836"/>
    <property type="match status" value="1"/>
</dbReference>
<gene>
    <name evidence="2" type="ORF">H9779_00730</name>
</gene>
<sequence>MRKFYTFLSVMCVATVTLMLSACSSRDYRDTLPADATAVIAVNPQSWADKAEVGDFTQSIYYQMAQMLLAQQQMSAEDSEYLLQMIAHPGTTGLDVEKDMFVFVGKDKNTVLSQPEVGMLFNVKNPKEVETFLGWIAGKIGVEPQTENGVTFLEIADQNTTYIAYTKESFLLYTETNPEVAEVKATVMQLLSQKKSESLMAMPEIASALNEANDMQLVFRYAALMNMPEMNMQIPGFEFLSKMSYVGKVNFEVGKIVSEGKAVFSDKEAEKQYQAMMEAFSQGLNGKFLSMLPEKNMAVLAVALQGEKIYGFLEQNPIYGMIFSSVPQLAPIMKSIAGDFSLSFHGMLADGQMPALSMLVDLRDAADLNTIMELFTFEFVEMAPNQYQVKGFPVYFGLNGNMLYVTTDASALDYLTGKSMSNYKPLNESIFRNSYVAMEVDLVQVREMLNQMVTAGQIDPQMGIALSFLGLFESIESSTDMDADGKLVINMTNKEKNALAVLYETIEGLAQMGAAMAM</sequence>
<evidence type="ECO:0000313" key="2">
    <source>
        <dbReference type="EMBL" id="HJA98115.1"/>
    </source>
</evidence>
<organism evidence="2 3">
    <name type="scientific">Candidatus Alistipes avicola</name>
    <dbReference type="NCBI Taxonomy" id="2838432"/>
    <lineage>
        <taxon>Bacteria</taxon>
        <taxon>Pseudomonadati</taxon>
        <taxon>Bacteroidota</taxon>
        <taxon>Bacteroidia</taxon>
        <taxon>Bacteroidales</taxon>
        <taxon>Rikenellaceae</taxon>
        <taxon>Alistipes</taxon>
    </lineage>
</organism>
<feature type="signal peptide" evidence="1">
    <location>
        <begin position="1"/>
        <end position="22"/>
    </location>
</feature>
<comment type="caution">
    <text evidence="2">The sequence shown here is derived from an EMBL/GenBank/DDBJ whole genome shotgun (WGS) entry which is preliminary data.</text>
</comment>
<dbReference type="AlphaFoldDB" id="A0A9D2IAA6"/>
<reference evidence="2" key="2">
    <citation type="submission" date="2021-04" db="EMBL/GenBank/DDBJ databases">
        <authorList>
            <person name="Gilroy R."/>
        </authorList>
    </citation>
    <scope>NUCLEOTIDE SEQUENCE</scope>
    <source>
        <strain evidence="2">CHK169-11906</strain>
    </source>
</reference>
<name>A0A9D2IAA6_9BACT</name>
<dbReference type="EMBL" id="DWYR01000003">
    <property type="protein sequence ID" value="HJA98115.1"/>
    <property type="molecule type" value="Genomic_DNA"/>
</dbReference>
<evidence type="ECO:0000256" key="1">
    <source>
        <dbReference type="SAM" id="SignalP"/>
    </source>
</evidence>
<dbReference type="PROSITE" id="PS51257">
    <property type="entry name" value="PROKAR_LIPOPROTEIN"/>
    <property type="match status" value="1"/>
</dbReference>
<feature type="chain" id="PRO_5039281251" evidence="1">
    <location>
        <begin position="23"/>
        <end position="518"/>
    </location>
</feature>
<protein>
    <submittedName>
        <fullName evidence="2">DUF4836 family protein</fullName>
    </submittedName>
</protein>